<dbReference type="EMBL" id="UOFD01000052">
    <property type="protein sequence ID" value="VAW52789.1"/>
    <property type="molecule type" value="Genomic_DNA"/>
</dbReference>
<dbReference type="AlphaFoldDB" id="A0A3B0WUD0"/>
<keyword evidence="1" id="KW-0812">Transmembrane</keyword>
<protein>
    <submittedName>
        <fullName evidence="2">Uncharacterized protein</fullName>
    </submittedName>
</protein>
<proteinExistence type="predicted"/>
<accession>A0A3B0WUD0</accession>
<name>A0A3B0WUD0_9ZZZZ</name>
<reference evidence="2" key="1">
    <citation type="submission" date="2018-06" db="EMBL/GenBank/DDBJ databases">
        <authorList>
            <person name="Zhirakovskaya E."/>
        </authorList>
    </citation>
    <scope>NUCLEOTIDE SEQUENCE</scope>
</reference>
<gene>
    <name evidence="2" type="ORF">MNBD_GAMMA06-1109</name>
</gene>
<sequence length="61" mass="6811">MELWQQLLAAAGVLLMLFFIAPGIKPALEKSKNAEEKHWGTLLLLATVLIAFILLMIYSVQ</sequence>
<organism evidence="2">
    <name type="scientific">hydrothermal vent metagenome</name>
    <dbReference type="NCBI Taxonomy" id="652676"/>
    <lineage>
        <taxon>unclassified sequences</taxon>
        <taxon>metagenomes</taxon>
        <taxon>ecological metagenomes</taxon>
    </lineage>
</organism>
<feature type="transmembrane region" description="Helical" evidence="1">
    <location>
        <begin position="39"/>
        <end position="60"/>
    </location>
</feature>
<keyword evidence="1" id="KW-0472">Membrane</keyword>
<evidence type="ECO:0000313" key="2">
    <source>
        <dbReference type="EMBL" id="VAW52789.1"/>
    </source>
</evidence>
<evidence type="ECO:0000256" key="1">
    <source>
        <dbReference type="SAM" id="Phobius"/>
    </source>
</evidence>
<keyword evidence="1" id="KW-1133">Transmembrane helix</keyword>